<dbReference type="PANTHER" id="PTHR38224:SF1">
    <property type="entry name" value="PHLOEM SPECIFIC PROTEIN"/>
    <property type="match status" value="1"/>
</dbReference>
<comment type="caution">
    <text evidence="2">The sequence shown here is derived from an EMBL/GenBank/DDBJ whole genome shotgun (WGS) entry which is preliminary data.</text>
</comment>
<feature type="compositionally biased region" description="Basic and acidic residues" evidence="1">
    <location>
        <begin position="73"/>
        <end position="88"/>
    </location>
</feature>
<feature type="compositionally biased region" description="Polar residues" evidence="1">
    <location>
        <begin position="49"/>
        <end position="64"/>
    </location>
</feature>
<reference evidence="2 3" key="1">
    <citation type="journal article" date="2021" name="BMC Genomics">
        <title>Datura genome reveals duplications of psychoactive alkaloid biosynthetic genes and high mutation rate following tissue culture.</title>
        <authorList>
            <person name="Rajewski A."/>
            <person name="Carter-House D."/>
            <person name="Stajich J."/>
            <person name="Litt A."/>
        </authorList>
    </citation>
    <scope>NUCLEOTIDE SEQUENCE [LARGE SCALE GENOMIC DNA]</scope>
    <source>
        <strain evidence="2">AR-01</strain>
    </source>
</reference>
<organism evidence="2 3">
    <name type="scientific">Datura stramonium</name>
    <name type="common">Jimsonweed</name>
    <name type="synonym">Common thornapple</name>
    <dbReference type="NCBI Taxonomy" id="4076"/>
    <lineage>
        <taxon>Eukaryota</taxon>
        <taxon>Viridiplantae</taxon>
        <taxon>Streptophyta</taxon>
        <taxon>Embryophyta</taxon>
        <taxon>Tracheophyta</taxon>
        <taxon>Spermatophyta</taxon>
        <taxon>Magnoliopsida</taxon>
        <taxon>eudicotyledons</taxon>
        <taxon>Gunneridae</taxon>
        <taxon>Pentapetalae</taxon>
        <taxon>asterids</taxon>
        <taxon>lamiids</taxon>
        <taxon>Solanales</taxon>
        <taxon>Solanaceae</taxon>
        <taxon>Solanoideae</taxon>
        <taxon>Datureae</taxon>
        <taxon>Datura</taxon>
    </lineage>
</organism>
<feature type="region of interest" description="Disordered" evidence="1">
    <location>
        <begin position="49"/>
        <end position="90"/>
    </location>
</feature>
<evidence type="ECO:0000256" key="1">
    <source>
        <dbReference type="SAM" id="MobiDB-lite"/>
    </source>
</evidence>
<name>A0ABS8T0A7_DATST</name>
<evidence type="ECO:0000313" key="3">
    <source>
        <dbReference type="Proteomes" id="UP000823775"/>
    </source>
</evidence>
<dbReference type="PANTHER" id="PTHR38224">
    <property type="entry name" value="PHLOEM SPECIFIC PROTEIN"/>
    <property type="match status" value="1"/>
</dbReference>
<dbReference type="Proteomes" id="UP000823775">
    <property type="component" value="Unassembled WGS sequence"/>
</dbReference>
<protein>
    <submittedName>
        <fullName evidence="2">Uncharacterized protein</fullName>
    </submittedName>
</protein>
<dbReference type="EMBL" id="JACEIK010000994">
    <property type="protein sequence ID" value="MCD7464772.1"/>
    <property type="molecule type" value="Genomic_DNA"/>
</dbReference>
<accession>A0ABS8T0A7</accession>
<gene>
    <name evidence="2" type="ORF">HAX54_053401</name>
</gene>
<evidence type="ECO:0000313" key="2">
    <source>
        <dbReference type="EMBL" id="MCD7464772.1"/>
    </source>
</evidence>
<keyword evidence="3" id="KW-1185">Reference proteome</keyword>
<sequence>MRSMQYWEPTSDDEYLDHLKKMEKTPTMHPDIPFYPNVYTVFKNKSSYEGQESNLNHQKNPATESQKKVQFAESKETAELNEKDKENNVDAQADGYINQKHKSFALHKWRTFKMSC</sequence>
<proteinExistence type="predicted"/>